<evidence type="ECO:0000313" key="2">
    <source>
        <dbReference type="EMBL" id="MCT7375280.1"/>
    </source>
</evidence>
<reference evidence="2 3" key="1">
    <citation type="submission" date="2022-09" db="EMBL/GenBank/DDBJ databases">
        <title>Chelativorans salina sp. nov., a novel slightly halophilic bacterium isolated from a saline lake sediment enrichment.</title>
        <authorList>
            <person name="Gao L."/>
            <person name="Fang B.-Z."/>
            <person name="Li W.-J."/>
        </authorList>
    </citation>
    <scope>NUCLEOTIDE SEQUENCE [LARGE SCALE GENOMIC DNA]</scope>
    <source>
        <strain evidence="2 3">EGI FJ00035</strain>
    </source>
</reference>
<feature type="chain" id="PRO_5046940017" evidence="1">
    <location>
        <begin position="20"/>
        <end position="184"/>
    </location>
</feature>
<keyword evidence="3" id="KW-1185">Reference proteome</keyword>
<dbReference type="Gene3D" id="3.40.50.1240">
    <property type="entry name" value="Phosphoglycerate mutase-like"/>
    <property type="match status" value="1"/>
</dbReference>
<comment type="caution">
    <text evidence="2">The sequence shown here is derived from an EMBL/GenBank/DDBJ whole genome shotgun (WGS) entry which is preliminary data.</text>
</comment>
<keyword evidence="1" id="KW-0732">Signal</keyword>
<evidence type="ECO:0000256" key="1">
    <source>
        <dbReference type="SAM" id="SignalP"/>
    </source>
</evidence>
<organism evidence="2 3">
    <name type="scientific">Chelativorans salis</name>
    <dbReference type="NCBI Taxonomy" id="2978478"/>
    <lineage>
        <taxon>Bacteria</taxon>
        <taxon>Pseudomonadati</taxon>
        <taxon>Pseudomonadota</taxon>
        <taxon>Alphaproteobacteria</taxon>
        <taxon>Hyphomicrobiales</taxon>
        <taxon>Phyllobacteriaceae</taxon>
        <taxon>Chelativorans</taxon>
    </lineage>
</organism>
<dbReference type="RefSeq" id="WP_260902123.1">
    <property type="nucleotide sequence ID" value="NZ_JAOCZP010000002.1"/>
</dbReference>
<gene>
    <name evidence="2" type="ORF">N5A92_09565</name>
</gene>
<protein>
    <submittedName>
        <fullName evidence="2">Histidine phosphatase family protein</fullName>
    </submittedName>
</protein>
<dbReference type="InterPro" id="IPR029033">
    <property type="entry name" value="His_PPase_superfam"/>
</dbReference>
<dbReference type="SUPFAM" id="SSF53254">
    <property type="entry name" value="Phosphoglycerate mutase-like"/>
    <property type="match status" value="1"/>
</dbReference>
<accession>A0ABT2LL15</accession>
<proteinExistence type="predicted"/>
<dbReference type="EMBL" id="JAOCZP010000002">
    <property type="protein sequence ID" value="MCT7375280.1"/>
    <property type="molecule type" value="Genomic_DNA"/>
</dbReference>
<feature type="signal peptide" evidence="1">
    <location>
        <begin position="1"/>
        <end position="19"/>
    </location>
</feature>
<dbReference type="CDD" id="cd07067">
    <property type="entry name" value="HP_PGM_like"/>
    <property type="match status" value="1"/>
</dbReference>
<dbReference type="Proteomes" id="UP001320831">
    <property type="component" value="Unassembled WGS sequence"/>
</dbReference>
<evidence type="ECO:0000313" key="3">
    <source>
        <dbReference type="Proteomes" id="UP001320831"/>
    </source>
</evidence>
<dbReference type="InterPro" id="IPR013078">
    <property type="entry name" value="His_Pase_superF_clade-1"/>
</dbReference>
<name>A0ABT2LL15_9HYPH</name>
<dbReference type="Pfam" id="PF00300">
    <property type="entry name" value="His_Phos_1"/>
    <property type="match status" value="1"/>
</dbReference>
<sequence>MLRIAIAFFMLFAVATAEATEAAWALLRNGGQVVLVNHAHAPGSGDPANFELENCSTQRNLSDQGRQQARRMGALFYARAAPIERVLSSRYCRARETADIAFRDSPIETFDALDALAPDPEAADAQIEAMMEHILNYGGSGNLIMVTHEANIEAIANIRPREGEAVVLSRSGDAVRVAGRVTFN</sequence>